<accession>A0A3B7MSX2</accession>
<dbReference type="RefSeq" id="WP_119053104.1">
    <property type="nucleotide sequence ID" value="NZ_CP032157.1"/>
</dbReference>
<proteinExistence type="predicted"/>
<name>A0A3B7MSX2_9BACT</name>
<dbReference type="InterPro" id="IPR032720">
    <property type="entry name" value="Cys_rich_CWC"/>
</dbReference>
<protein>
    <recommendedName>
        <fullName evidence="3">Cysteine-rich CWC family protein</fullName>
    </recommendedName>
</protein>
<dbReference type="OrthoDB" id="9800168at2"/>
<sequence length="74" mass="8520">MCKHEQKSCPRCQQAFECKVGDVLQCQCFGISFSEEEKAFIEGRYSDCLCRNCLLELKQSPVLFTEKFSLDANK</sequence>
<evidence type="ECO:0000313" key="2">
    <source>
        <dbReference type="Proteomes" id="UP000263900"/>
    </source>
</evidence>
<dbReference type="KEGG" id="pseg:D3H65_26020"/>
<dbReference type="Proteomes" id="UP000263900">
    <property type="component" value="Chromosome"/>
</dbReference>
<reference evidence="1 2" key="1">
    <citation type="submission" date="2018-09" db="EMBL/GenBank/DDBJ databases">
        <title>Genome sequencing of strain 6GH32-13.</title>
        <authorList>
            <person name="Weon H.-Y."/>
            <person name="Heo J."/>
            <person name="Kwon S.-W."/>
        </authorList>
    </citation>
    <scope>NUCLEOTIDE SEQUENCE [LARGE SCALE GENOMIC DNA]</scope>
    <source>
        <strain evidence="1 2">5GH32-13</strain>
    </source>
</reference>
<dbReference type="AlphaFoldDB" id="A0A3B7MSX2"/>
<dbReference type="EMBL" id="CP032157">
    <property type="protein sequence ID" value="AXY77228.1"/>
    <property type="molecule type" value="Genomic_DNA"/>
</dbReference>
<evidence type="ECO:0000313" key="1">
    <source>
        <dbReference type="EMBL" id="AXY77228.1"/>
    </source>
</evidence>
<gene>
    <name evidence="1" type="ORF">D3H65_26020</name>
</gene>
<evidence type="ECO:0008006" key="3">
    <source>
        <dbReference type="Google" id="ProtNLM"/>
    </source>
</evidence>
<keyword evidence="2" id="KW-1185">Reference proteome</keyword>
<dbReference type="Pfam" id="PF14375">
    <property type="entry name" value="Cys_rich_CWC"/>
    <property type="match status" value="1"/>
</dbReference>
<organism evidence="1 2">
    <name type="scientific">Paraflavitalea soli</name>
    <dbReference type="NCBI Taxonomy" id="2315862"/>
    <lineage>
        <taxon>Bacteria</taxon>
        <taxon>Pseudomonadati</taxon>
        <taxon>Bacteroidota</taxon>
        <taxon>Chitinophagia</taxon>
        <taxon>Chitinophagales</taxon>
        <taxon>Chitinophagaceae</taxon>
        <taxon>Paraflavitalea</taxon>
    </lineage>
</organism>